<sequence>MNCPDTYLLKSIYYILSLLSKFSMLHHKMADICRSFSSQRSSFCRSFLSILCFGLFAQQPNTILSHS</sequence>
<evidence type="ECO:0000313" key="2">
    <source>
        <dbReference type="Proteomes" id="UP000580250"/>
    </source>
</evidence>
<accession>A0A6V7TSG2</accession>
<protein>
    <submittedName>
        <fullName evidence="1">Uncharacterized protein</fullName>
    </submittedName>
</protein>
<dbReference type="EMBL" id="CAJEWN010000012">
    <property type="protein sequence ID" value="CAD2132826.1"/>
    <property type="molecule type" value="Genomic_DNA"/>
</dbReference>
<evidence type="ECO:0000313" key="1">
    <source>
        <dbReference type="EMBL" id="CAD2132826.1"/>
    </source>
</evidence>
<comment type="caution">
    <text evidence="1">The sequence shown here is derived from an EMBL/GenBank/DDBJ whole genome shotgun (WGS) entry which is preliminary data.</text>
</comment>
<dbReference type="AlphaFoldDB" id="A0A6V7TSG2"/>
<gene>
    <name evidence="1" type="ORF">MENT_LOCUS3808</name>
</gene>
<proteinExistence type="predicted"/>
<organism evidence="1 2">
    <name type="scientific">Meloidogyne enterolobii</name>
    <name type="common">Root-knot nematode worm</name>
    <name type="synonym">Meloidogyne mayaguensis</name>
    <dbReference type="NCBI Taxonomy" id="390850"/>
    <lineage>
        <taxon>Eukaryota</taxon>
        <taxon>Metazoa</taxon>
        <taxon>Ecdysozoa</taxon>
        <taxon>Nematoda</taxon>
        <taxon>Chromadorea</taxon>
        <taxon>Rhabditida</taxon>
        <taxon>Tylenchina</taxon>
        <taxon>Tylenchomorpha</taxon>
        <taxon>Tylenchoidea</taxon>
        <taxon>Meloidogynidae</taxon>
        <taxon>Meloidogyninae</taxon>
        <taxon>Meloidogyne</taxon>
    </lineage>
</organism>
<reference evidence="1 2" key="1">
    <citation type="submission" date="2020-08" db="EMBL/GenBank/DDBJ databases">
        <authorList>
            <person name="Koutsovoulos G."/>
            <person name="Danchin GJ E."/>
        </authorList>
    </citation>
    <scope>NUCLEOTIDE SEQUENCE [LARGE SCALE GENOMIC DNA]</scope>
</reference>
<name>A0A6V7TSG2_MELEN</name>
<dbReference type="Proteomes" id="UP000580250">
    <property type="component" value="Unassembled WGS sequence"/>
</dbReference>